<keyword evidence="2" id="KW-1185">Reference proteome</keyword>
<accession>A0A1B0AZW9</accession>
<evidence type="ECO:0000313" key="1">
    <source>
        <dbReference type="EnsemblMetazoa" id="GPPI014264-PA"/>
    </source>
</evidence>
<reference evidence="1" key="2">
    <citation type="submission" date="2020-05" db="UniProtKB">
        <authorList>
            <consortium name="EnsemblMetazoa"/>
        </authorList>
    </citation>
    <scope>IDENTIFICATION</scope>
    <source>
        <strain evidence="1">IAEA</strain>
    </source>
</reference>
<proteinExistence type="predicted"/>
<evidence type="ECO:0000313" key="2">
    <source>
        <dbReference type="Proteomes" id="UP000092460"/>
    </source>
</evidence>
<dbReference type="PROSITE" id="PS00430">
    <property type="entry name" value="TONB_DEPENDENT_REC_1"/>
    <property type="match status" value="1"/>
</dbReference>
<dbReference type="Proteomes" id="UP000092460">
    <property type="component" value="Unassembled WGS sequence"/>
</dbReference>
<dbReference type="EMBL" id="JXJN01006479">
    <property type="status" value="NOT_ANNOTATED_CDS"/>
    <property type="molecule type" value="Genomic_DNA"/>
</dbReference>
<protein>
    <submittedName>
        <fullName evidence="1">Uncharacterized protein</fullName>
    </submittedName>
</protein>
<dbReference type="EnsemblMetazoa" id="GPPI014264-RA">
    <property type="protein sequence ID" value="GPPI014264-PA"/>
    <property type="gene ID" value="GPPI014264"/>
</dbReference>
<dbReference type="InterPro" id="IPR010916">
    <property type="entry name" value="TonB_box_CS"/>
</dbReference>
<sequence>MDDNDDNDDDDNKKEGVIKYCSNLLKSFIFHINLNAKFTIPTSMFAAASAKTVDKRATRRMDTLIVSASRQTEIHAFMPGIKKRKRIRIKFLV</sequence>
<organism evidence="1 2">
    <name type="scientific">Glossina palpalis gambiensis</name>
    <dbReference type="NCBI Taxonomy" id="67801"/>
    <lineage>
        <taxon>Eukaryota</taxon>
        <taxon>Metazoa</taxon>
        <taxon>Ecdysozoa</taxon>
        <taxon>Arthropoda</taxon>
        <taxon>Hexapoda</taxon>
        <taxon>Insecta</taxon>
        <taxon>Pterygota</taxon>
        <taxon>Neoptera</taxon>
        <taxon>Endopterygota</taxon>
        <taxon>Diptera</taxon>
        <taxon>Brachycera</taxon>
        <taxon>Muscomorpha</taxon>
        <taxon>Hippoboscoidea</taxon>
        <taxon>Glossinidae</taxon>
        <taxon>Glossina</taxon>
    </lineage>
</organism>
<reference evidence="2" key="1">
    <citation type="submission" date="2015-01" db="EMBL/GenBank/DDBJ databases">
        <authorList>
            <person name="Aksoy S."/>
            <person name="Warren W."/>
            <person name="Wilson R.K."/>
        </authorList>
    </citation>
    <scope>NUCLEOTIDE SEQUENCE [LARGE SCALE GENOMIC DNA]</scope>
    <source>
        <strain evidence="2">IAEA</strain>
    </source>
</reference>
<dbReference type="VEuPathDB" id="VectorBase:GPPI014264"/>
<dbReference type="AlphaFoldDB" id="A0A1B0AZW9"/>
<name>A0A1B0AZW9_9MUSC</name>